<sequence>MKIVRNKFCRGTCSSYFVPKLRPRKLKLRSHFRSCSACTPTDYDIIDVKLDCPFLNKKYIVQKVYKVKKCSCINVDVPNAIELSNISLFNA</sequence>
<proteinExistence type="predicted"/>
<dbReference type="GO" id="GO:0048018">
    <property type="term" value="F:receptor ligand activity"/>
    <property type="evidence" value="ECO:0007669"/>
    <property type="project" value="TreeGrafter"/>
</dbReference>
<dbReference type="InterPro" id="IPR029034">
    <property type="entry name" value="Cystine-knot_cytokine"/>
</dbReference>
<keyword evidence="6" id="KW-1185">Reference proteome</keyword>
<evidence type="ECO:0000256" key="2">
    <source>
        <dbReference type="ARBA" id="ARBA00022525"/>
    </source>
</evidence>
<dbReference type="PANTHER" id="PTHR15283:SF4">
    <property type="entry name" value="BURSICON"/>
    <property type="match status" value="1"/>
</dbReference>
<organism evidence="6 7">
    <name type="scientific">Syphacia muris</name>
    <dbReference type="NCBI Taxonomy" id="451379"/>
    <lineage>
        <taxon>Eukaryota</taxon>
        <taxon>Metazoa</taxon>
        <taxon>Ecdysozoa</taxon>
        <taxon>Nematoda</taxon>
        <taxon>Chromadorea</taxon>
        <taxon>Rhabditida</taxon>
        <taxon>Spirurina</taxon>
        <taxon>Oxyuridomorpha</taxon>
        <taxon>Oxyuroidea</taxon>
        <taxon>Oxyuridae</taxon>
        <taxon>Syphacia</taxon>
    </lineage>
</organism>
<feature type="domain" description="DAN" evidence="5">
    <location>
        <begin position="2"/>
        <end position="74"/>
    </location>
</feature>
<evidence type="ECO:0000256" key="4">
    <source>
        <dbReference type="ARBA" id="ARBA00023157"/>
    </source>
</evidence>
<evidence type="ECO:0000313" key="6">
    <source>
        <dbReference type="Proteomes" id="UP000046393"/>
    </source>
</evidence>
<dbReference type="GO" id="GO:0009887">
    <property type="term" value="P:animal organ morphogenesis"/>
    <property type="evidence" value="ECO:0007669"/>
    <property type="project" value="TreeGrafter"/>
</dbReference>
<keyword evidence="2" id="KW-0964">Secreted</keyword>
<dbReference type="WBParaSite" id="SMUV_0001013001-mRNA-1">
    <property type="protein sequence ID" value="SMUV_0001013001-mRNA-1"/>
    <property type="gene ID" value="SMUV_0001013001"/>
</dbReference>
<dbReference type="InterPro" id="IPR004133">
    <property type="entry name" value="DAN_dom"/>
</dbReference>
<dbReference type="AlphaFoldDB" id="A0A0N5AYT0"/>
<evidence type="ECO:0000259" key="5">
    <source>
        <dbReference type="Pfam" id="PF03045"/>
    </source>
</evidence>
<keyword evidence="3" id="KW-0732">Signal</keyword>
<keyword evidence="4" id="KW-1015">Disulfide bond</keyword>
<evidence type="ECO:0000256" key="1">
    <source>
        <dbReference type="ARBA" id="ARBA00004613"/>
    </source>
</evidence>
<dbReference type="PANTHER" id="PTHR15283">
    <property type="entry name" value="GREMLIN 1"/>
    <property type="match status" value="1"/>
</dbReference>
<dbReference type="GO" id="GO:0036122">
    <property type="term" value="F:BMP binding"/>
    <property type="evidence" value="ECO:0007669"/>
    <property type="project" value="TreeGrafter"/>
</dbReference>
<dbReference type="Gene3D" id="2.10.90.10">
    <property type="entry name" value="Cystine-knot cytokines"/>
    <property type="match status" value="1"/>
</dbReference>
<name>A0A0N5AYT0_9BILA</name>
<dbReference type="Proteomes" id="UP000046393">
    <property type="component" value="Unplaced"/>
</dbReference>
<comment type="subcellular location">
    <subcellularLocation>
        <location evidence="1">Secreted</location>
    </subcellularLocation>
</comment>
<dbReference type="Pfam" id="PF03045">
    <property type="entry name" value="DAN"/>
    <property type="match status" value="1"/>
</dbReference>
<dbReference type="GO" id="GO:0038098">
    <property type="term" value="P:sequestering of BMP from receptor via BMP binding"/>
    <property type="evidence" value="ECO:0007669"/>
    <property type="project" value="TreeGrafter"/>
</dbReference>
<protein>
    <submittedName>
        <fullName evidence="7">DAN domain-containing protein</fullName>
    </submittedName>
</protein>
<accession>A0A0N5AYT0</accession>
<reference evidence="7" key="1">
    <citation type="submission" date="2017-02" db="UniProtKB">
        <authorList>
            <consortium name="WormBaseParasite"/>
        </authorList>
    </citation>
    <scope>IDENTIFICATION</scope>
</reference>
<dbReference type="GO" id="GO:0005615">
    <property type="term" value="C:extracellular space"/>
    <property type="evidence" value="ECO:0007669"/>
    <property type="project" value="TreeGrafter"/>
</dbReference>
<evidence type="ECO:0000313" key="7">
    <source>
        <dbReference type="WBParaSite" id="SMUV_0001013001-mRNA-1"/>
    </source>
</evidence>
<evidence type="ECO:0000256" key="3">
    <source>
        <dbReference type="ARBA" id="ARBA00022729"/>
    </source>
</evidence>
<dbReference type="STRING" id="451379.A0A0N5AYT0"/>